<dbReference type="InterPro" id="IPR005754">
    <property type="entry name" value="Sortase"/>
</dbReference>
<dbReference type="Gene3D" id="2.40.260.10">
    <property type="entry name" value="Sortase"/>
    <property type="match status" value="1"/>
</dbReference>
<dbReference type="AlphaFoldDB" id="A0A9X6B5Q8"/>
<evidence type="ECO:0008006" key="5">
    <source>
        <dbReference type="Google" id="ProtNLM"/>
    </source>
</evidence>
<evidence type="ECO:0000256" key="2">
    <source>
        <dbReference type="PIRSR" id="PIRSR605754-1"/>
    </source>
</evidence>
<reference evidence="3 4" key="1">
    <citation type="submission" date="2017-01" db="EMBL/GenBank/DDBJ databases">
        <title>Bacillus cereus isolates.</title>
        <authorList>
            <person name="Beno S.M."/>
        </authorList>
    </citation>
    <scope>NUCLEOTIDE SEQUENCE [LARGE SCALE GENOMIC DNA]</scope>
    <source>
        <strain evidence="3 4">FSL K6-1030</strain>
    </source>
</reference>
<dbReference type="CDD" id="cd05829">
    <property type="entry name" value="Sortase_F"/>
    <property type="match status" value="1"/>
</dbReference>
<name>A0A9X6B5Q8_BACCE</name>
<organism evidence="3 4">
    <name type="scientific">Bacillus cereus</name>
    <dbReference type="NCBI Taxonomy" id="1396"/>
    <lineage>
        <taxon>Bacteria</taxon>
        <taxon>Bacillati</taxon>
        <taxon>Bacillota</taxon>
        <taxon>Bacilli</taxon>
        <taxon>Bacillales</taxon>
        <taxon>Bacillaceae</taxon>
        <taxon>Bacillus</taxon>
        <taxon>Bacillus cereus group</taxon>
    </lineage>
</organism>
<keyword evidence="1" id="KW-0378">Hydrolase</keyword>
<sequence>MQQRILLGTADATVQQTILIKPIVPSTQNVKEQESSMNISSVPMKLTFQRTQGTVNILPVGLDKDGRMVVKDGLETASWYRNSAIPGNSGNSLIAGHRDWKGELGDFQYLETIQKNETVLIQYEDKEIRTFQVVEKNVYPMNEVPEAVMNIQGESRVTLITCTGEFIREKGGYQSRIIVILQLV</sequence>
<dbReference type="Proteomes" id="UP000190641">
    <property type="component" value="Unassembled WGS sequence"/>
</dbReference>
<protein>
    <recommendedName>
        <fullName evidence="5">Class F sortase</fullName>
    </recommendedName>
</protein>
<evidence type="ECO:0000313" key="3">
    <source>
        <dbReference type="EMBL" id="OOR72680.1"/>
    </source>
</evidence>
<dbReference type="InterPro" id="IPR023365">
    <property type="entry name" value="Sortase_dom-sf"/>
</dbReference>
<dbReference type="RefSeq" id="WP_176116604.1">
    <property type="nucleotide sequence ID" value="NZ_MUAU01000106.1"/>
</dbReference>
<evidence type="ECO:0000256" key="1">
    <source>
        <dbReference type="ARBA" id="ARBA00022801"/>
    </source>
</evidence>
<feature type="active site" description="Proton donor/acceptor" evidence="2">
    <location>
        <position position="97"/>
    </location>
</feature>
<dbReference type="InterPro" id="IPR042001">
    <property type="entry name" value="Sortase_F"/>
</dbReference>
<dbReference type="SUPFAM" id="SSF63817">
    <property type="entry name" value="Sortase"/>
    <property type="match status" value="1"/>
</dbReference>
<proteinExistence type="predicted"/>
<feature type="active site" description="Acyl-thioester intermediate" evidence="2">
    <location>
        <position position="162"/>
    </location>
</feature>
<accession>A0A9X6B5Q8</accession>
<comment type="caution">
    <text evidence="3">The sequence shown here is derived from an EMBL/GenBank/DDBJ whole genome shotgun (WGS) entry which is preliminary data.</text>
</comment>
<gene>
    <name evidence="3" type="ORF">BLX06_23505</name>
</gene>
<dbReference type="GO" id="GO:0016787">
    <property type="term" value="F:hydrolase activity"/>
    <property type="evidence" value="ECO:0007669"/>
    <property type="project" value="UniProtKB-KW"/>
</dbReference>
<evidence type="ECO:0000313" key="4">
    <source>
        <dbReference type="Proteomes" id="UP000190641"/>
    </source>
</evidence>
<dbReference type="EMBL" id="MUAU01000106">
    <property type="protein sequence ID" value="OOR72680.1"/>
    <property type="molecule type" value="Genomic_DNA"/>
</dbReference>
<dbReference type="Pfam" id="PF04203">
    <property type="entry name" value="Sortase"/>
    <property type="match status" value="1"/>
</dbReference>